<dbReference type="InterPro" id="IPR012902">
    <property type="entry name" value="N_methyl_site"/>
</dbReference>
<dbReference type="InterPro" id="IPR031982">
    <property type="entry name" value="PilE-like"/>
</dbReference>
<dbReference type="Pfam" id="PF16732">
    <property type="entry name" value="ComP_DUS"/>
    <property type="match status" value="1"/>
</dbReference>
<dbReference type="AlphaFoldDB" id="A0A7X0PEY0"/>
<dbReference type="RefSeq" id="WP_184858288.1">
    <property type="nucleotide sequence ID" value="NZ_JACHLK010000005.1"/>
</dbReference>
<dbReference type="EMBL" id="JACHLK010000005">
    <property type="protein sequence ID" value="MBB6560359.1"/>
    <property type="molecule type" value="Genomic_DNA"/>
</dbReference>
<keyword evidence="1" id="KW-1133">Transmembrane helix</keyword>
<evidence type="ECO:0000256" key="1">
    <source>
        <dbReference type="SAM" id="Phobius"/>
    </source>
</evidence>
<dbReference type="Gene3D" id="3.30.700.10">
    <property type="entry name" value="Glycoprotein, Type 4 Pilin"/>
    <property type="match status" value="1"/>
</dbReference>
<sequence length="151" mass="15880">MNTNISMRQRGFTLIELMTVVATVGILAAVAIPSYTEYIRRGHRADARGGLQQAAQYLERASTATGVYPLVLPANLTWAGDPTKRYTISIGNGAGGPSTNAAFTLTATRRAGTPQSGDKCGNLTLTNTGTRGMAAGTYTPATLLPADCWNK</sequence>
<dbReference type="Pfam" id="PF07963">
    <property type="entry name" value="N_methyl"/>
    <property type="match status" value="1"/>
</dbReference>
<dbReference type="InterPro" id="IPR045584">
    <property type="entry name" value="Pilin-like"/>
</dbReference>
<keyword evidence="1" id="KW-0812">Transmembrane</keyword>
<protein>
    <submittedName>
        <fullName evidence="2">Type IV pilus assembly protein PilE</fullName>
    </submittedName>
</protein>
<dbReference type="GO" id="GO:0043683">
    <property type="term" value="P:type IV pilus assembly"/>
    <property type="evidence" value="ECO:0007669"/>
    <property type="project" value="InterPro"/>
</dbReference>
<keyword evidence="1" id="KW-0472">Membrane</keyword>
<proteinExistence type="predicted"/>
<dbReference type="NCBIfam" id="TIGR02532">
    <property type="entry name" value="IV_pilin_GFxxxE"/>
    <property type="match status" value="1"/>
</dbReference>
<dbReference type="PANTHER" id="PTHR30093">
    <property type="entry name" value="GENERAL SECRETION PATHWAY PROTEIN G"/>
    <property type="match status" value="1"/>
</dbReference>
<comment type="caution">
    <text evidence="2">The sequence shown here is derived from an EMBL/GenBank/DDBJ whole genome shotgun (WGS) entry which is preliminary data.</text>
</comment>
<evidence type="ECO:0000313" key="2">
    <source>
        <dbReference type="EMBL" id="MBB6560359.1"/>
    </source>
</evidence>
<dbReference type="Proteomes" id="UP000575083">
    <property type="component" value="Unassembled WGS sequence"/>
</dbReference>
<keyword evidence="3" id="KW-1185">Reference proteome</keyword>
<dbReference type="SUPFAM" id="SSF54523">
    <property type="entry name" value="Pili subunits"/>
    <property type="match status" value="1"/>
</dbReference>
<feature type="transmembrane region" description="Helical" evidence="1">
    <location>
        <begin position="12"/>
        <end position="32"/>
    </location>
</feature>
<dbReference type="PROSITE" id="PS00409">
    <property type="entry name" value="PROKAR_NTER_METHYL"/>
    <property type="match status" value="1"/>
</dbReference>
<organism evidence="2 3">
    <name type="scientific">Acidovorax soli</name>
    <dbReference type="NCBI Taxonomy" id="592050"/>
    <lineage>
        <taxon>Bacteria</taxon>
        <taxon>Pseudomonadati</taxon>
        <taxon>Pseudomonadota</taxon>
        <taxon>Betaproteobacteria</taxon>
        <taxon>Burkholderiales</taxon>
        <taxon>Comamonadaceae</taxon>
        <taxon>Acidovorax</taxon>
    </lineage>
</organism>
<evidence type="ECO:0000313" key="3">
    <source>
        <dbReference type="Proteomes" id="UP000575083"/>
    </source>
</evidence>
<gene>
    <name evidence="2" type="ORF">HNP48_003033</name>
</gene>
<name>A0A7X0PEY0_9BURK</name>
<accession>A0A7X0PEY0</accession>
<dbReference type="PANTHER" id="PTHR30093:SF47">
    <property type="entry name" value="TYPE IV PILUS NON-CORE MINOR PILIN PILE"/>
    <property type="match status" value="1"/>
</dbReference>
<reference evidence="2 3" key="1">
    <citation type="submission" date="2020-08" db="EMBL/GenBank/DDBJ databases">
        <title>Functional genomics of gut bacteria from endangered species of beetles.</title>
        <authorList>
            <person name="Carlos-Shanley C."/>
        </authorList>
    </citation>
    <scope>NUCLEOTIDE SEQUENCE [LARGE SCALE GENOMIC DNA]</scope>
    <source>
        <strain evidence="2 3">S00198</strain>
    </source>
</reference>